<comment type="similarity">
    <text evidence="1">Belongs to the SecB family.</text>
</comment>
<reference evidence="5" key="1">
    <citation type="submission" date="2022-11" db="EMBL/GenBank/DDBJ databases">
        <title>Salinimicrobium profundisediminis sp. nov., isolated from deep-sea sediment of the Mariana Trench.</title>
        <authorList>
            <person name="Fu H."/>
        </authorList>
    </citation>
    <scope>NUCLEOTIDE SEQUENCE</scope>
    <source>
        <strain evidence="5">MT39</strain>
    </source>
</reference>
<evidence type="ECO:0000256" key="4">
    <source>
        <dbReference type="ARBA" id="ARBA00023010"/>
    </source>
</evidence>
<keyword evidence="4" id="KW-0811">Translocation</keyword>
<name>A0A9X3I2B2_9FLAO</name>
<accession>A0A9X3I2B2</accession>
<evidence type="ECO:0000256" key="1">
    <source>
        <dbReference type="ARBA" id="ARBA00009990"/>
    </source>
</evidence>
<dbReference type="InterPro" id="IPR035958">
    <property type="entry name" value="SecB-like_sf"/>
</dbReference>
<evidence type="ECO:0000256" key="3">
    <source>
        <dbReference type="ARBA" id="ARBA00022927"/>
    </source>
</evidence>
<evidence type="ECO:0000313" key="6">
    <source>
        <dbReference type="Proteomes" id="UP001148482"/>
    </source>
</evidence>
<protein>
    <submittedName>
        <fullName evidence="5">Protein-export chaperone SecB</fullName>
    </submittedName>
</protein>
<comment type="caution">
    <text evidence="5">The sequence shown here is derived from an EMBL/GenBank/DDBJ whole genome shotgun (WGS) entry which is preliminary data.</text>
</comment>
<proteinExistence type="inferred from homology"/>
<dbReference type="GO" id="GO:0015031">
    <property type="term" value="P:protein transport"/>
    <property type="evidence" value="ECO:0007669"/>
    <property type="project" value="UniProtKB-KW"/>
</dbReference>
<dbReference type="RefSeq" id="WP_266071258.1">
    <property type="nucleotide sequence ID" value="NZ_JAPJDA010000043.1"/>
</dbReference>
<keyword evidence="3" id="KW-0653">Protein transport</keyword>
<sequence>MEKASFSIEKYIFDKVIINLENHTSNKLSVDFKPSGVFHKETSTYDLSFDFSAYTENEKEIEPFVNVRCIGTFKFTSLSSFEDIPPYFYRNSIAILFPYLRAYVSMVTNQANIPPVVLPTMNLVSLEKPLKDNTTVV</sequence>
<dbReference type="AlphaFoldDB" id="A0A9X3I2B2"/>
<dbReference type="EMBL" id="JAPJDA010000043">
    <property type="protein sequence ID" value="MCX2839841.1"/>
    <property type="molecule type" value="Genomic_DNA"/>
</dbReference>
<dbReference type="GO" id="GO:0051082">
    <property type="term" value="F:unfolded protein binding"/>
    <property type="evidence" value="ECO:0007669"/>
    <property type="project" value="InterPro"/>
</dbReference>
<evidence type="ECO:0000313" key="5">
    <source>
        <dbReference type="EMBL" id="MCX2839841.1"/>
    </source>
</evidence>
<dbReference type="Gene3D" id="3.10.420.10">
    <property type="entry name" value="SecB-like"/>
    <property type="match status" value="1"/>
</dbReference>
<organism evidence="5 6">
    <name type="scientific">Salinimicrobium profundisediminis</name>
    <dbReference type="NCBI Taxonomy" id="2994553"/>
    <lineage>
        <taxon>Bacteria</taxon>
        <taxon>Pseudomonadati</taxon>
        <taxon>Bacteroidota</taxon>
        <taxon>Flavobacteriia</taxon>
        <taxon>Flavobacteriales</taxon>
        <taxon>Flavobacteriaceae</taxon>
        <taxon>Salinimicrobium</taxon>
    </lineage>
</organism>
<keyword evidence="6" id="KW-1185">Reference proteome</keyword>
<gene>
    <name evidence="5" type="ORF">OQ279_17075</name>
</gene>
<dbReference type="GO" id="GO:0051262">
    <property type="term" value="P:protein tetramerization"/>
    <property type="evidence" value="ECO:0007669"/>
    <property type="project" value="InterPro"/>
</dbReference>
<dbReference type="Pfam" id="PF02556">
    <property type="entry name" value="SecB"/>
    <property type="match status" value="1"/>
</dbReference>
<keyword evidence="2" id="KW-0813">Transport</keyword>
<dbReference type="SUPFAM" id="SSF54611">
    <property type="entry name" value="SecB-like"/>
    <property type="match status" value="1"/>
</dbReference>
<dbReference type="Proteomes" id="UP001148482">
    <property type="component" value="Unassembled WGS sequence"/>
</dbReference>
<evidence type="ECO:0000256" key="2">
    <source>
        <dbReference type="ARBA" id="ARBA00022448"/>
    </source>
</evidence>
<dbReference type="InterPro" id="IPR003708">
    <property type="entry name" value="SecB"/>
</dbReference>